<keyword evidence="2" id="KW-1185">Reference proteome</keyword>
<dbReference type="Proteomes" id="UP001604336">
    <property type="component" value="Unassembled WGS sequence"/>
</dbReference>
<evidence type="ECO:0000313" key="1">
    <source>
        <dbReference type="EMBL" id="KAL2462036.1"/>
    </source>
</evidence>
<name>A0ABD1PDQ1_9LAMI</name>
<dbReference type="InterPro" id="IPR040256">
    <property type="entry name" value="At4g02000-like"/>
</dbReference>
<reference evidence="2" key="1">
    <citation type="submission" date="2024-07" db="EMBL/GenBank/DDBJ databases">
        <title>Two chromosome-level genome assemblies of Korean endemic species Abeliophyllum distichum and Forsythia ovata (Oleaceae).</title>
        <authorList>
            <person name="Jang H."/>
        </authorList>
    </citation>
    <scope>NUCLEOTIDE SEQUENCE [LARGE SCALE GENOMIC DNA]</scope>
</reference>
<evidence type="ECO:0008006" key="3">
    <source>
        <dbReference type="Google" id="ProtNLM"/>
    </source>
</evidence>
<accession>A0ABD1PDQ1</accession>
<evidence type="ECO:0000313" key="2">
    <source>
        <dbReference type="Proteomes" id="UP001604336"/>
    </source>
</evidence>
<dbReference type="PANTHER" id="PTHR31286">
    <property type="entry name" value="GLYCINE-RICH CELL WALL STRUCTURAL PROTEIN 1.8-LIKE"/>
    <property type="match status" value="1"/>
</dbReference>
<proteinExistence type="predicted"/>
<dbReference type="PANTHER" id="PTHR31286:SF180">
    <property type="entry name" value="OS10G0362600 PROTEIN"/>
    <property type="match status" value="1"/>
</dbReference>
<organism evidence="1 2">
    <name type="scientific">Abeliophyllum distichum</name>
    <dbReference type="NCBI Taxonomy" id="126358"/>
    <lineage>
        <taxon>Eukaryota</taxon>
        <taxon>Viridiplantae</taxon>
        <taxon>Streptophyta</taxon>
        <taxon>Embryophyta</taxon>
        <taxon>Tracheophyta</taxon>
        <taxon>Spermatophyta</taxon>
        <taxon>Magnoliopsida</taxon>
        <taxon>eudicotyledons</taxon>
        <taxon>Gunneridae</taxon>
        <taxon>Pentapetalae</taxon>
        <taxon>asterids</taxon>
        <taxon>lamiids</taxon>
        <taxon>Lamiales</taxon>
        <taxon>Oleaceae</taxon>
        <taxon>Forsythieae</taxon>
        <taxon>Abeliophyllum</taxon>
    </lineage>
</organism>
<dbReference type="EMBL" id="JBFOLK010000014">
    <property type="protein sequence ID" value="KAL2462036.1"/>
    <property type="molecule type" value="Genomic_DNA"/>
</dbReference>
<protein>
    <recommendedName>
        <fullName evidence="3">DUF4283 domain-containing protein</fullName>
    </recommendedName>
</protein>
<comment type="caution">
    <text evidence="1">The sequence shown here is derived from an EMBL/GenBank/DDBJ whole genome shotgun (WGS) entry which is preliminary data.</text>
</comment>
<sequence>MQGRIVGIHLHIDEATADLLRPSEARVCVEVNLEHKLLERIWIDRGDGRSFWQTVVYEKPPLFCFKCRHIGHSLGQCRAGGPSFTPSPTIALLGQPPPSTSLPPLPTQTISAPPVTSTVTEITDRAKKAKGKKVVVDQPQQWAPSPTNSLPFTVGPITESRSIIDPVYGSSLHDRRAISVGPISTLAHSEFFDPLLDLMLSAPRAGVFLDDSVDFIHVEASIPSISSVVLSNASSPVQMGTHQQGRFCRSSHGDLTVLMWNVKGVRASKTRKRIKKLVQLHRIYFLVLLEPFLFEDSFDFIRRSVGFDVDVQNQSNKIWCFWNVETTVSMIIDHLRFLHLMIEDPR</sequence>
<dbReference type="AlphaFoldDB" id="A0ABD1PDQ1"/>
<gene>
    <name evidence="1" type="ORF">Adt_45456</name>
</gene>